<evidence type="ECO:0000313" key="2">
    <source>
        <dbReference type="EMBL" id="CAA7056756.1"/>
    </source>
</evidence>
<dbReference type="AlphaFoldDB" id="A0A6D2L6G9"/>
<dbReference type="EMBL" id="CACVBM020001652">
    <property type="protein sequence ID" value="CAA7056756.1"/>
    <property type="molecule type" value="Genomic_DNA"/>
</dbReference>
<reference evidence="2 3" key="1">
    <citation type="submission" date="2020-01" db="EMBL/GenBank/DDBJ databases">
        <authorList>
            <person name="Mishra B."/>
        </authorList>
    </citation>
    <scope>NUCLEOTIDE SEQUENCE [LARGE SCALE GENOMIC DNA]</scope>
</reference>
<organism evidence="2 3">
    <name type="scientific">Microthlaspi erraticum</name>
    <dbReference type="NCBI Taxonomy" id="1685480"/>
    <lineage>
        <taxon>Eukaryota</taxon>
        <taxon>Viridiplantae</taxon>
        <taxon>Streptophyta</taxon>
        <taxon>Embryophyta</taxon>
        <taxon>Tracheophyta</taxon>
        <taxon>Spermatophyta</taxon>
        <taxon>Magnoliopsida</taxon>
        <taxon>eudicotyledons</taxon>
        <taxon>Gunneridae</taxon>
        <taxon>Pentapetalae</taxon>
        <taxon>rosids</taxon>
        <taxon>malvids</taxon>
        <taxon>Brassicales</taxon>
        <taxon>Brassicaceae</taxon>
        <taxon>Coluteocarpeae</taxon>
        <taxon>Microthlaspi</taxon>
    </lineage>
</organism>
<dbReference type="Proteomes" id="UP000467841">
    <property type="component" value="Unassembled WGS sequence"/>
</dbReference>
<dbReference type="OrthoDB" id="1814472at2759"/>
<dbReference type="PANTHER" id="PTHR45500">
    <property type="entry name" value="OS02G0202600 PROTEIN"/>
    <property type="match status" value="1"/>
</dbReference>
<dbReference type="PANTHER" id="PTHR45500:SF1">
    <property type="entry name" value="OS02G0202600 PROTEIN"/>
    <property type="match status" value="1"/>
</dbReference>
<name>A0A6D2L6G9_9BRAS</name>
<dbReference type="EMBL" id="CACVBM020001332">
    <property type="protein sequence ID" value="CAA7045919.1"/>
    <property type="molecule type" value="Genomic_DNA"/>
</dbReference>
<evidence type="ECO:0000313" key="3">
    <source>
        <dbReference type="Proteomes" id="UP000467841"/>
    </source>
</evidence>
<accession>A0A6D2L6G9</accession>
<proteinExistence type="predicted"/>
<gene>
    <name evidence="1" type="ORF">MERR_LOCUS33154</name>
    <name evidence="2" type="ORF">MERR_LOCUS43992</name>
</gene>
<protein>
    <submittedName>
        <fullName evidence="2">Uncharacterized protein</fullName>
    </submittedName>
</protein>
<keyword evidence="3" id="KW-1185">Reference proteome</keyword>
<sequence>MLRRLILRQVSAAVPELEYLHGFNQHRGIHSRNKKAMYYVAKGWSAIKEVGKVMDYCGLVGNFDDETVSVVIDNDAELVKRSRSRSGKTKLQVID</sequence>
<evidence type="ECO:0000313" key="1">
    <source>
        <dbReference type="EMBL" id="CAA7045919.1"/>
    </source>
</evidence>